<keyword evidence="1" id="KW-0812">Transmembrane</keyword>
<accession>G4RLW0</accession>
<organism evidence="2 3">
    <name type="scientific">Thermoproteus tenax (strain ATCC 35583 / DSM 2078 / JCM 9277 / NBRC 100435 / Kra 1)</name>
    <dbReference type="NCBI Taxonomy" id="768679"/>
    <lineage>
        <taxon>Archaea</taxon>
        <taxon>Thermoproteota</taxon>
        <taxon>Thermoprotei</taxon>
        <taxon>Thermoproteales</taxon>
        <taxon>Thermoproteaceae</taxon>
        <taxon>Thermoproteus</taxon>
    </lineage>
</organism>
<gene>
    <name evidence="2" type="ordered locus">TTX_1941</name>
</gene>
<dbReference type="HOGENOM" id="CLU_2340300_0_0_2"/>
<dbReference type="Proteomes" id="UP000002654">
    <property type="component" value="Chromosome"/>
</dbReference>
<dbReference type="eggNOG" id="arCOG05694">
    <property type="taxonomic scope" value="Archaea"/>
</dbReference>
<protein>
    <submittedName>
        <fullName evidence="2">Uncharacterized protein</fullName>
    </submittedName>
</protein>
<dbReference type="KEGG" id="ttn:TTX_1941"/>
<sequence length="100" mass="10950">MIVAVVALTIVAVLLGLAMRRVRDRALAALGVIGFFMIALPALFASGDIVGRIISIIFAYGPYWEYVIPLLAFALALLPPQKQGRGRARRALRAGHEDYW</sequence>
<feature type="transmembrane region" description="Helical" evidence="1">
    <location>
        <begin position="57"/>
        <end position="78"/>
    </location>
</feature>
<keyword evidence="1" id="KW-0472">Membrane</keyword>
<evidence type="ECO:0000313" key="3">
    <source>
        <dbReference type="Proteomes" id="UP000002654"/>
    </source>
</evidence>
<reference evidence="2 3" key="1">
    <citation type="journal article" date="2011" name="PLoS ONE">
        <title>The complete genome sequence of Thermoproteus tenax: a physiologically versatile member of the Crenarchaeota.</title>
        <authorList>
            <person name="Siebers B."/>
            <person name="Zaparty M."/>
            <person name="Raddatz G."/>
            <person name="Tjaden B."/>
            <person name="Albers S.V."/>
            <person name="Bell S.D."/>
            <person name="Blombach F."/>
            <person name="Kletzin A."/>
            <person name="Kyrpides N."/>
            <person name="Lanz C."/>
            <person name="Plagens A."/>
            <person name="Rampp M."/>
            <person name="Rosinus A."/>
            <person name="von Jan M."/>
            <person name="Makarova K.S."/>
            <person name="Klenk H.P."/>
            <person name="Schuster S.C."/>
            <person name="Hensel R."/>
        </authorList>
    </citation>
    <scope>NUCLEOTIDE SEQUENCE [LARGE SCALE GENOMIC DNA]</scope>
    <source>
        <strain evidence="3">ATCC 35583 / DSM 2078 / JCM 9277 / NBRC 100435 / Kra 1</strain>
    </source>
</reference>
<keyword evidence="1" id="KW-1133">Transmembrane helix</keyword>
<feature type="transmembrane region" description="Helical" evidence="1">
    <location>
        <begin position="28"/>
        <end position="45"/>
    </location>
</feature>
<name>G4RLW0_THETK</name>
<keyword evidence="3" id="KW-1185">Reference proteome</keyword>
<dbReference type="PaxDb" id="768679-TTX_1941"/>
<dbReference type="AlphaFoldDB" id="G4RLW0"/>
<dbReference type="EMBL" id="FN869859">
    <property type="protein sequence ID" value="CCC82555.1"/>
    <property type="molecule type" value="Genomic_DNA"/>
</dbReference>
<proteinExistence type="predicted"/>
<dbReference type="RefSeq" id="WP_014127808.1">
    <property type="nucleotide sequence ID" value="NC_016070.1"/>
</dbReference>
<evidence type="ECO:0000313" key="2">
    <source>
        <dbReference type="EMBL" id="CCC82555.1"/>
    </source>
</evidence>
<dbReference type="OrthoDB" id="29274at2157"/>
<dbReference type="GeneID" id="11262825"/>
<evidence type="ECO:0000256" key="1">
    <source>
        <dbReference type="SAM" id="Phobius"/>
    </source>
</evidence>
<dbReference type="PATRIC" id="fig|768679.9.peg.1964"/>